<dbReference type="GO" id="GO:0016301">
    <property type="term" value="F:kinase activity"/>
    <property type="evidence" value="ECO:0007669"/>
    <property type="project" value="UniProtKB-KW"/>
</dbReference>
<accession>A0ABU8ZMN3</accession>
<feature type="compositionally biased region" description="Basic and acidic residues" evidence="9">
    <location>
        <begin position="831"/>
        <end position="850"/>
    </location>
</feature>
<keyword evidence="5" id="KW-0547">Nucleotide-binding</keyword>
<feature type="transmembrane region" description="Helical" evidence="10">
    <location>
        <begin position="20"/>
        <end position="38"/>
    </location>
</feature>
<keyword evidence="8" id="KW-0902">Two-component regulatory system</keyword>
<feature type="transmembrane region" description="Helical" evidence="10">
    <location>
        <begin position="506"/>
        <end position="527"/>
    </location>
</feature>
<comment type="catalytic activity">
    <reaction evidence="1">
        <text>ATP + protein L-histidine = ADP + protein N-phospho-L-histidine.</text>
        <dbReference type="EC" id="2.7.13.3"/>
    </reaction>
</comment>
<evidence type="ECO:0000256" key="10">
    <source>
        <dbReference type="SAM" id="Phobius"/>
    </source>
</evidence>
<feature type="domain" description="Histidine kinase/HSP90-like ATPase" evidence="11">
    <location>
        <begin position="351"/>
        <end position="446"/>
    </location>
</feature>
<dbReference type="EMBL" id="JBANBB010000001">
    <property type="protein sequence ID" value="MEK0306507.1"/>
    <property type="molecule type" value="Genomic_DNA"/>
</dbReference>
<keyword evidence="10" id="KW-1133">Transmembrane helix</keyword>
<organism evidence="12 13">
    <name type="scientific">Bifidobacterium favimelis</name>
    <dbReference type="NCBI Taxonomy" id="3122979"/>
    <lineage>
        <taxon>Bacteria</taxon>
        <taxon>Bacillati</taxon>
        <taxon>Actinomycetota</taxon>
        <taxon>Actinomycetes</taxon>
        <taxon>Bifidobacteriales</taxon>
        <taxon>Bifidobacteriaceae</taxon>
        <taxon>Bifidobacterium</taxon>
    </lineage>
</organism>
<dbReference type="RefSeq" id="WP_340469036.1">
    <property type="nucleotide sequence ID" value="NZ_JBANBB010000001.1"/>
</dbReference>
<evidence type="ECO:0000256" key="8">
    <source>
        <dbReference type="ARBA" id="ARBA00023012"/>
    </source>
</evidence>
<feature type="transmembrane region" description="Helical" evidence="10">
    <location>
        <begin position="664"/>
        <end position="687"/>
    </location>
</feature>
<proteinExistence type="predicted"/>
<dbReference type="Pfam" id="PF02518">
    <property type="entry name" value="HATPase_c"/>
    <property type="match status" value="1"/>
</dbReference>
<protein>
    <recommendedName>
        <fullName evidence="2">histidine kinase</fullName>
        <ecNumber evidence="2">2.7.13.3</ecNumber>
    </recommendedName>
</protein>
<keyword evidence="6 12" id="KW-0418">Kinase</keyword>
<dbReference type="Pfam" id="PF07730">
    <property type="entry name" value="HisKA_3"/>
    <property type="match status" value="1"/>
</dbReference>
<evidence type="ECO:0000256" key="3">
    <source>
        <dbReference type="ARBA" id="ARBA00022553"/>
    </source>
</evidence>
<evidence type="ECO:0000256" key="6">
    <source>
        <dbReference type="ARBA" id="ARBA00022777"/>
    </source>
</evidence>
<dbReference type="SMART" id="SM00387">
    <property type="entry name" value="HATPase_c"/>
    <property type="match status" value="1"/>
</dbReference>
<feature type="transmembrane region" description="Helical" evidence="10">
    <location>
        <begin position="88"/>
        <end position="119"/>
    </location>
</feature>
<dbReference type="PANTHER" id="PTHR24421">
    <property type="entry name" value="NITRATE/NITRITE SENSOR PROTEIN NARX-RELATED"/>
    <property type="match status" value="1"/>
</dbReference>
<comment type="caution">
    <text evidence="12">The sequence shown here is derived from an EMBL/GenBank/DDBJ whole genome shotgun (WGS) entry which is preliminary data.</text>
</comment>
<dbReference type="InterPro" id="IPR036890">
    <property type="entry name" value="HATPase_C_sf"/>
</dbReference>
<name>A0ABU8ZMN3_9BIFI</name>
<keyword evidence="10" id="KW-0472">Membrane</keyword>
<keyword evidence="7" id="KW-0067">ATP-binding</keyword>
<feature type="transmembrane region" description="Helical" evidence="10">
    <location>
        <begin position="548"/>
        <end position="566"/>
    </location>
</feature>
<evidence type="ECO:0000256" key="5">
    <source>
        <dbReference type="ARBA" id="ARBA00022741"/>
    </source>
</evidence>
<dbReference type="Gene3D" id="3.30.565.10">
    <property type="entry name" value="Histidine kinase-like ATPase, C-terminal domain"/>
    <property type="match status" value="1"/>
</dbReference>
<keyword evidence="4" id="KW-0808">Transferase</keyword>
<sequence>MGRFRHFLTRTHAFVSRREFVIDALGAVFMLVVILMIRPADSGLSVMQEGGQGLFVDVGSAGYAIWQILLAAPLALRRCSPDLSAWSFLVISICQLILGPVLVPADIAALIIIYSVLVYGERHRFAYIFTAYAMAVLAAASYGISAVFVHQTRPRLEECASTPFKGHLAFCLRGVLFESMQVGVFYLILVTCAIFLGYWNHARRRSFELIRQRNEALEYRNREKEELAASAERARLARDMHDVVAHTLSIIIVQSDAGRYAGPGDPAVALQTMQTIDREGRRALGELNGLFSSMGRMAGGDGEGMKAGPRNQGVGYHSLEELLNEARQASPGCRFERIVTGTPEPDELTDGRMNVAYRVVQEALSNVRKHAGPHVHVIVREQWQVDGLRLDVEDDGRGQAAHLEEDHRGYGLVGMRERVSSVGGRTWSGPQAGGGFRVGAFIPFEAGPDRTLGRRVILTDGTEAEAGTETGGAADGADGPAGSNDGIGQVPEGGYRPNLIERMSSWFQRHYVVADAVLAFLLLPLAMPSSPLENIYLSDKRYTPSDSSLVWFTTLCILVPLVWRRSHPRGSAAVIAVICALEILFLPWIPVGDILVVVSVYSAMTYGNDRDRLWVPLAVLAEVFILQLRLYGEEFHGTGPLIGFLMGMGDGPLTQARNNPEGSYFSLFGFTLACAAICLAAILASFWKRSQGSSLLLQEQKEEALRLAAREAGLVAANEERSRIGANMQEDVASTLKRVIFLSDQGLAMLGKARARGEDPDPGDVEKAFDVIGREGRQALTRMRQLLTILRETGDSDRGQGGGKTGPALHPVHVGTAPSQTPGGQHPLPSRLDDVHSPPRETPVHDGGGR</sequence>
<dbReference type="EC" id="2.7.13.3" evidence="2"/>
<dbReference type="SUPFAM" id="SSF55874">
    <property type="entry name" value="ATPase domain of HSP90 chaperone/DNA topoisomerase II/histidine kinase"/>
    <property type="match status" value="1"/>
</dbReference>
<feature type="transmembrane region" description="Helical" evidence="10">
    <location>
        <begin position="170"/>
        <end position="199"/>
    </location>
</feature>
<feature type="transmembrane region" description="Helical" evidence="10">
    <location>
        <begin position="125"/>
        <end position="149"/>
    </location>
</feature>
<feature type="region of interest" description="Disordered" evidence="9">
    <location>
        <begin position="791"/>
        <end position="850"/>
    </location>
</feature>
<evidence type="ECO:0000256" key="9">
    <source>
        <dbReference type="SAM" id="MobiDB-lite"/>
    </source>
</evidence>
<dbReference type="Gene3D" id="1.20.5.1930">
    <property type="match status" value="1"/>
</dbReference>
<dbReference type="PANTHER" id="PTHR24421:SF10">
    <property type="entry name" value="NITRATE_NITRITE SENSOR PROTEIN NARQ"/>
    <property type="match status" value="1"/>
</dbReference>
<evidence type="ECO:0000313" key="13">
    <source>
        <dbReference type="Proteomes" id="UP001373159"/>
    </source>
</evidence>
<evidence type="ECO:0000259" key="11">
    <source>
        <dbReference type="SMART" id="SM00387"/>
    </source>
</evidence>
<dbReference type="Pfam" id="PF23539">
    <property type="entry name" value="DUF7134"/>
    <property type="match status" value="2"/>
</dbReference>
<feature type="transmembrane region" description="Helical" evidence="10">
    <location>
        <begin position="613"/>
        <end position="631"/>
    </location>
</feature>
<dbReference type="Proteomes" id="UP001373159">
    <property type="component" value="Unassembled WGS sequence"/>
</dbReference>
<gene>
    <name evidence="12" type="ORF">V8P97_03350</name>
</gene>
<keyword evidence="10" id="KW-0812">Transmembrane</keyword>
<evidence type="ECO:0000256" key="4">
    <source>
        <dbReference type="ARBA" id="ARBA00022679"/>
    </source>
</evidence>
<keyword evidence="13" id="KW-1185">Reference proteome</keyword>
<evidence type="ECO:0000256" key="1">
    <source>
        <dbReference type="ARBA" id="ARBA00000085"/>
    </source>
</evidence>
<dbReference type="CDD" id="cd16917">
    <property type="entry name" value="HATPase_UhpB-NarQ-NarX-like"/>
    <property type="match status" value="1"/>
</dbReference>
<feature type="region of interest" description="Disordered" evidence="9">
    <location>
        <begin position="461"/>
        <end position="490"/>
    </location>
</feature>
<evidence type="ECO:0000256" key="7">
    <source>
        <dbReference type="ARBA" id="ARBA00022840"/>
    </source>
</evidence>
<feature type="transmembrane region" description="Helical" evidence="10">
    <location>
        <begin position="572"/>
        <end position="601"/>
    </location>
</feature>
<dbReference type="InterPro" id="IPR055558">
    <property type="entry name" value="DUF7134"/>
</dbReference>
<dbReference type="InterPro" id="IPR050482">
    <property type="entry name" value="Sensor_HK_TwoCompSys"/>
</dbReference>
<reference evidence="12 13" key="1">
    <citation type="submission" date="2024-02" db="EMBL/GenBank/DDBJ databases">
        <title>Bifidobacterium honeyensis sp. nov., isolated from the comb honey.</title>
        <authorList>
            <person name="Liu W."/>
            <person name="Li Y."/>
        </authorList>
    </citation>
    <scope>NUCLEOTIDE SEQUENCE [LARGE SCALE GENOMIC DNA]</scope>
    <source>
        <strain evidence="12 13">IMAU50988</strain>
    </source>
</reference>
<dbReference type="InterPro" id="IPR003594">
    <property type="entry name" value="HATPase_dom"/>
</dbReference>
<evidence type="ECO:0000256" key="2">
    <source>
        <dbReference type="ARBA" id="ARBA00012438"/>
    </source>
</evidence>
<dbReference type="InterPro" id="IPR011712">
    <property type="entry name" value="Sig_transdc_His_kin_sub3_dim/P"/>
</dbReference>
<evidence type="ECO:0000313" key="12">
    <source>
        <dbReference type="EMBL" id="MEK0306507.1"/>
    </source>
</evidence>
<keyword evidence="3" id="KW-0597">Phosphoprotein</keyword>